<feature type="transmembrane region" description="Helical" evidence="1">
    <location>
        <begin position="90"/>
        <end position="112"/>
    </location>
</feature>
<accession>A0AA39X0C1</accession>
<dbReference type="EMBL" id="JAULSR010000003">
    <property type="protein sequence ID" value="KAK0624943.1"/>
    <property type="molecule type" value="Genomic_DNA"/>
</dbReference>
<feature type="transmembrane region" description="Helical" evidence="1">
    <location>
        <begin position="49"/>
        <end position="70"/>
    </location>
</feature>
<keyword evidence="1" id="KW-0472">Membrane</keyword>
<keyword evidence="1" id="KW-0812">Transmembrane</keyword>
<sequence>MTNPPTMESRETFVPSSTVPIVQFNSSSAAENPHPSPGKSKKAFSRKRIPALFFIVQYHVPSLAALFILLELYSTGRVWPAPSPNLNELAALQFAAKIHEALVILSLSNILLHRIRYLLMSPVGVPLGLDHLAMAAWLTRVLHQPRVLGICTQKEG</sequence>
<keyword evidence="1" id="KW-1133">Transmembrane helix</keyword>
<comment type="caution">
    <text evidence="2">The sequence shown here is derived from an EMBL/GenBank/DDBJ whole genome shotgun (WGS) entry which is preliminary data.</text>
</comment>
<evidence type="ECO:0000313" key="3">
    <source>
        <dbReference type="Proteomes" id="UP001174934"/>
    </source>
</evidence>
<name>A0AA39X0C1_9PEZI</name>
<organism evidence="2 3">
    <name type="scientific">Bombardia bombarda</name>
    <dbReference type="NCBI Taxonomy" id="252184"/>
    <lineage>
        <taxon>Eukaryota</taxon>
        <taxon>Fungi</taxon>
        <taxon>Dikarya</taxon>
        <taxon>Ascomycota</taxon>
        <taxon>Pezizomycotina</taxon>
        <taxon>Sordariomycetes</taxon>
        <taxon>Sordariomycetidae</taxon>
        <taxon>Sordariales</taxon>
        <taxon>Lasiosphaeriaceae</taxon>
        <taxon>Bombardia</taxon>
    </lineage>
</organism>
<keyword evidence="3" id="KW-1185">Reference proteome</keyword>
<protein>
    <submittedName>
        <fullName evidence="2">Uncharacterized protein</fullName>
    </submittedName>
</protein>
<dbReference type="AlphaFoldDB" id="A0AA39X0C1"/>
<dbReference type="Proteomes" id="UP001174934">
    <property type="component" value="Unassembled WGS sequence"/>
</dbReference>
<gene>
    <name evidence="2" type="ORF">B0T17DRAFT_256973</name>
</gene>
<evidence type="ECO:0000256" key="1">
    <source>
        <dbReference type="SAM" id="Phobius"/>
    </source>
</evidence>
<proteinExistence type="predicted"/>
<evidence type="ECO:0000313" key="2">
    <source>
        <dbReference type="EMBL" id="KAK0624943.1"/>
    </source>
</evidence>
<reference evidence="2" key="1">
    <citation type="submission" date="2023-06" db="EMBL/GenBank/DDBJ databases">
        <title>Genome-scale phylogeny and comparative genomics of the fungal order Sordariales.</title>
        <authorList>
            <consortium name="Lawrence Berkeley National Laboratory"/>
            <person name="Hensen N."/>
            <person name="Bonometti L."/>
            <person name="Westerberg I."/>
            <person name="Brannstrom I.O."/>
            <person name="Guillou S."/>
            <person name="Cros-Aarteil S."/>
            <person name="Calhoun S."/>
            <person name="Haridas S."/>
            <person name="Kuo A."/>
            <person name="Mondo S."/>
            <person name="Pangilinan J."/>
            <person name="Riley R."/>
            <person name="LaButti K."/>
            <person name="Andreopoulos B."/>
            <person name="Lipzen A."/>
            <person name="Chen C."/>
            <person name="Yanf M."/>
            <person name="Daum C."/>
            <person name="Ng V."/>
            <person name="Clum A."/>
            <person name="Steindorff A."/>
            <person name="Ohm R."/>
            <person name="Martin F."/>
            <person name="Silar P."/>
            <person name="Natvig D."/>
            <person name="Lalanne C."/>
            <person name="Gautier V."/>
            <person name="Ament-velasquez S.L."/>
            <person name="Kruys A."/>
            <person name="Hutchinson M.I."/>
            <person name="Powell A.J."/>
            <person name="Barry K."/>
            <person name="Miller A.N."/>
            <person name="Grigoriev I.V."/>
            <person name="Debuchy R."/>
            <person name="Gladieux P."/>
            <person name="Thoren M.H."/>
            <person name="Johannesson H."/>
        </authorList>
    </citation>
    <scope>NUCLEOTIDE SEQUENCE</scope>
    <source>
        <strain evidence="2">SMH3391-2</strain>
    </source>
</reference>